<dbReference type="PANTHER" id="PTHR37957:SF1">
    <property type="entry name" value="PHYTASE-LIKE DOMAIN-CONTAINING PROTEIN"/>
    <property type="match status" value="1"/>
</dbReference>
<gene>
    <name evidence="3" type="ORF">ABR189_18215</name>
</gene>
<dbReference type="InterPro" id="IPR027372">
    <property type="entry name" value="Phytase-like_dom"/>
</dbReference>
<dbReference type="RefSeq" id="WP_354661897.1">
    <property type="nucleotide sequence ID" value="NZ_JBEXAC010000002.1"/>
</dbReference>
<dbReference type="Pfam" id="PF13449">
    <property type="entry name" value="Phytase-like"/>
    <property type="match status" value="1"/>
</dbReference>
<comment type="caution">
    <text evidence="3">The sequence shown here is derived from an EMBL/GenBank/DDBJ whole genome shotgun (WGS) entry which is preliminary data.</text>
</comment>
<sequence>MRIYWFLPAILCIISCSATRKASQQQTAAPTQLRYIGQYIVPHNMPYQGTLVGGLSGIDYDEKQEQYYLICDDRSERNPARYYTAKLHFSATRFDSVQFTAVTTLRQSNGQPFPSNKINPMLAPDPEAMRINPKTGTLVWSSEGERIVNEKDTILHNPAVYEISQSGAIKDSFALPPVFRMQASAKGARRNGAFEGLGFTPDARYLYVSMEEPLYEDGPRADLTDNNAFVRIIKFDATTRQPVGQYAYKLAPVAQPATPPDGFKINGISDILVLSAKQLLTLERSFSTGARNCTIRLFLTNLENATDISQFTALQTQTAFTPASKTLLFNFDSLNKYIDNIEGVTFGPSLPNGHRTLIFVADNNFSDKEESQFFLFEVIP</sequence>
<evidence type="ECO:0000313" key="4">
    <source>
        <dbReference type="Proteomes" id="UP001549749"/>
    </source>
</evidence>
<evidence type="ECO:0000313" key="3">
    <source>
        <dbReference type="EMBL" id="MET6999329.1"/>
    </source>
</evidence>
<dbReference type="EMBL" id="JBEXAC010000002">
    <property type="protein sequence ID" value="MET6999329.1"/>
    <property type="molecule type" value="Genomic_DNA"/>
</dbReference>
<keyword evidence="4" id="KW-1185">Reference proteome</keyword>
<accession>A0ABV2T8G3</accession>
<feature type="chain" id="PRO_5047065280" evidence="1">
    <location>
        <begin position="23"/>
        <end position="380"/>
    </location>
</feature>
<proteinExistence type="predicted"/>
<name>A0ABV2T8G3_9BACT</name>
<dbReference type="PANTHER" id="PTHR37957">
    <property type="entry name" value="BLR7070 PROTEIN"/>
    <property type="match status" value="1"/>
</dbReference>
<reference evidence="3 4" key="1">
    <citation type="submission" date="2024-06" db="EMBL/GenBank/DDBJ databases">
        <title>Chitinophaga defluvii sp. nov., isolated from municipal sewage.</title>
        <authorList>
            <person name="Zhang L."/>
        </authorList>
    </citation>
    <scope>NUCLEOTIDE SEQUENCE [LARGE SCALE GENOMIC DNA]</scope>
    <source>
        <strain evidence="3 4">H8</strain>
    </source>
</reference>
<dbReference type="SUPFAM" id="SSF75011">
    <property type="entry name" value="3-carboxy-cis,cis-mucoante lactonizing enzyme"/>
    <property type="match status" value="1"/>
</dbReference>
<evidence type="ECO:0000259" key="2">
    <source>
        <dbReference type="Pfam" id="PF13449"/>
    </source>
</evidence>
<dbReference type="Proteomes" id="UP001549749">
    <property type="component" value="Unassembled WGS sequence"/>
</dbReference>
<keyword evidence="1" id="KW-0732">Signal</keyword>
<feature type="signal peptide" evidence="1">
    <location>
        <begin position="1"/>
        <end position="22"/>
    </location>
</feature>
<protein>
    <submittedName>
        <fullName evidence="3">Esterase-like activity of phytase family protein</fullName>
    </submittedName>
</protein>
<organism evidence="3 4">
    <name type="scientific">Chitinophaga defluvii</name>
    <dbReference type="NCBI Taxonomy" id="3163343"/>
    <lineage>
        <taxon>Bacteria</taxon>
        <taxon>Pseudomonadati</taxon>
        <taxon>Bacteroidota</taxon>
        <taxon>Chitinophagia</taxon>
        <taxon>Chitinophagales</taxon>
        <taxon>Chitinophagaceae</taxon>
        <taxon>Chitinophaga</taxon>
    </lineage>
</organism>
<evidence type="ECO:0000256" key="1">
    <source>
        <dbReference type="SAM" id="SignalP"/>
    </source>
</evidence>
<feature type="domain" description="Phytase-like" evidence="2">
    <location>
        <begin position="51"/>
        <end position="365"/>
    </location>
</feature>